<evidence type="ECO:0000256" key="1">
    <source>
        <dbReference type="ARBA" id="ARBA00004586"/>
    </source>
</evidence>
<keyword evidence="4" id="KW-0256">Endoplasmic reticulum</keyword>
<dbReference type="InterPro" id="IPR032763">
    <property type="entry name" value="RIC3_N"/>
</dbReference>
<dbReference type="Pfam" id="PF15361">
    <property type="entry name" value="RIC3"/>
    <property type="match status" value="1"/>
</dbReference>
<evidence type="ECO:0000259" key="9">
    <source>
        <dbReference type="Pfam" id="PF15361"/>
    </source>
</evidence>
<dbReference type="InterPro" id="IPR026160">
    <property type="entry name" value="Ric3"/>
</dbReference>
<keyword evidence="5 8" id="KW-1133">Transmembrane helix</keyword>
<feature type="region of interest" description="Disordered" evidence="7">
    <location>
        <begin position="458"/>
        <end position="492"/>
    </location>
</feature>
<keyword evidence="3 8" id="KW-0812">Transmembrane</keyword>
<name>A0ABD1E0F1_HYPHA</name>
<dbReference type="Proteomes" id="UP001566132">
    <property type="component" value="Unassembled WGS sequence"/>
</dbReference>
<feature type="region of interest" description="Disordered" evidence="7">
    <location>
        <begin position="836"/>
        <end position="869"/>
    </location>
</feature>
<feature type="transmembrane region" description="Helical" evidence="8">
    <location>
        <begin position="258"/>
        <end position="280"/>
    </location>
</feature>
<accession>A0ABD1E0F1</accession>
<feature type="domain" description="Resistance to inhibitors of cholinesterase protein 3 N-terminal" evidence="9">
    <location>
        <begin position="221"/>
        <end position="285"/>
    </location>
</feature>
<comment type="similarity">
    <text evidence="2">Belongs to the ric-3 family.</text>
</comment>
<feature type="compositionally biased region" description="Low complexity" evidence="7">
    <location>
        <begin position="459"/>
        <end position="477"/>
    </location>
</feature>
<evidence type="ECO:0000256" key="3">
    <source>
        <dbReference type="ARBA" id="ARBA00022692"/>
    </source>
</evidence>
<evidence type="ECO:0000256" key="5">
    <source>
        <dbReference type="ARBA" id="ARBA00022989"/>
    </source>
</evidence>
<evidence type="ECO:0000256" key="8">
    <source>
        <dbReference type="SAM" id="Phobius"/>
    </source>
</evidence>
<keyword evidence="11" id="KW-1185">Reference proteome</keyword>
<dbReference type="AlphaFoldDB" id="A0ABD1E0F1"/>
<feature type="compositionally biased region" description="Pro residues" evidence="7">
    <location>
        <begin position="399"/>
        <end position="414"/>
    </location>
</feature>
<organism evidence="10 11">
    <name type="scientific">Hypothenemus hampei</name>
    <name type="common">Coffee berry borer</name>
    <dbReference type="NCBI Taxonomy" id="57062"/>
    <lineage>
        <taxon>Eukaryota</taxon>
        <taxon>Metazoa</taxon>
        <taxon>Ecdysozoa</taxon>
        <taxon>Arthropoda</taxon>
        <taxon>Hexapoda</taxon>
        <taxon>Insecta</taxon>
        <taxon>Pterygota</taxon>
        <taxon>Neoptera</taxon>
        <taxon>Endopterygota</taxon>
        <taxon>Coleoptera</taxon>
        <taxon>Polyphaga</taxon>
        <taxon>Cucujiformia</taxon>
        <taxon>Curculionidae</taxon>
        <taxon>Scolytinae</taxon>
        <taxon>Hypothenemus</taxon>
    </lineage>
</organism>
<evidence type="ECO:0000256" key="4">
    <source>
        <dbReference type="ARBA" id="ARBA00022824"/>
    </source>
</evidence>
<proteinExistence type="inferred from homology"/>
<comment type="caution">
    <text evidence="10">The sequence shown here is derived from an EMBL/GenBank/DDBJ whole genome shotgun (WGS) entry which is preliminary data.</text>
</comment>
<feature type="transmembrane region" description="Helical" evidence="8">
    <location>
        <begin position="32"/>
        <end position="51"/>
    </location>
</feature>
<evidence type="ECO:0000256" key="7">
    <source>
        <dbReference type="SAM" id="MobiDB-lite"/>
    </source>
</evidence>
<evidence type="ECO:0000256" key="6">
    <source>
        <dbReference type="ARBA" id="ARBA00023136"/>
    </source>
</evidence>
<protein>
    <recommendedName>
        <fullName evidence="9">Resistance to inhibitors of cholinesterase protein 3 N-terminal domain-containing protein</fullName>
    </recommendedName>
</protein>
<feature type="compositionally biased region" description="Basic and acidic residues" evidence="7">
    <location>
        <begin position="357"/>
        <end position="373"/>
    </location>
</feature>
<gene>
    <name evidence="10" type="ORF">ABEB36_015416</name>
</gene>
<dbReference type="PANTHER" id="PTHR21723:SF3">
    <property type="entry name" value="PROTEIN RIC-3"/>
    <property type="match status" value="1"/>
</dbReference>
<feature type="region of interest" description="Disordered" evidence="7">
    <location>
        <begin position="341"/>
        <end position="418"/>
    </location>
</feature>
<sequence length="899" mass="99077">MTETARTNSYQPTTGQSRIQCTDEGLGTKKTVFVLFVVVGCFAVLWPKLLYPMLVSSAQGHIKPNPSDTGCCDVISEVDVDTIKIMSELCSTIIDHSEGSLSNKNIVSQCRKAVLETCGIDISAALQDRISLGHSTKQILEEVRSLNGSLCLKYHFGLSPWKLGVPHRVNVKLDHSASIRQERSAHLRPGIIHPAFRERGRAIPETGEAPRFTRRPGPPPKIIEGRPPGPIPGMRMAMGGPGHVVPPSKQTNYGAMGILMPIYTVGFVIFFTYTVMRLVFKKKPEQYDGAPLYPPCDSDPNFRQEVFDPNLHYFNRPKDTSKVVVNAMAALLDEVSNEINAHKNKKMPTHAEDDDSIEQKEIRANGSLPKDDQGSVTVMGMETTECSESGKKWSRPESPVLPHPQPKEPSPPPQQIFLDTALPPQSQILVADSATETEKDEENDSSVVLAGKMTLSVISSDSETGTEDSGGSSGSRKSSSDEKNTISASSSHISEGFEKISAADLEDQIESIIEEATDNVLVVRAEENESNNVLKDILEEELKRLDDTLLEVQNVESNLDPLEANIKEEIPTDVAQSLSEDTLLITFEALKEPQDSTMEASQIGKSATSQTQGFLDVEAIEIAQSKEIDDELTAIKAQENLPINALLLKDDIVPPGDEVDDQLIKSNSESLQTSQENPPVTSLLVTPEVMKGNADSLDENYVVDQESIKEIDNAAVALLPEDNLSSLSKEQDATSFLEESLLDNKPNTIQPTRHFRLGEPTVEEILRNELEMAENQAATVKENDNLPCEEKSTVVKSSELNNVQPEISLDEVLPEPDELQPVLDVEELVIEDIVYHDEDSEDEDYDEDERETNVNGMSDIADNDELEDEDIEEVIEYVENTDEEGEEIVEVNANGEIDR</sequence>
<dbReference type="GO" id="GO:0005789">
    <property type="term" value="C:endoplasmic reticulum membrane"/>
    <property type="evidence" value="ECO:0007669"/>
    <property type="project" value="UniProtKB-SubCell"/>
</dbReference>
<feature type="compositionally biased region" description="Acidic residues" evidence="7">
    <location>
        <begin position="838"/>
        <end position="850"/>
    </location>
</feature>
<dbReference type="PANTHER" id="PTHR21723">
    <property type="entry name" value="RESISTANCE TO INHIBITORS OF CHOLINESTERASE PROTEIN 3 RIC3"/>
    <property type="match status" value="1"/>
</dbReference>
<comment type="subcellular location">
    <subcellularLocation>
        <location evidence="1">Endoplasmic reticulum membrane</location>
    </subcellularLocation>
</comment>
<dbReference type="EMBL" id="JBDJPC010000016">
    <property type="protein sequence ID" value="KAL1488045.1"/>
    <property type="molecule type" value="Genomic_DNA"/>
</dbReference>
<evidence type="ECO:0000256" key="2">
    <source>
        <dbReference type="ARBA" id="ARBA00008538"/>
    </source>
</evidence>
<keyword evidence="6 8" id="KW-0472">Membrane</keyword>
<reference evidence="10 11" key="1">
    <citation type="submission" date="2024-05" db="EMBL/GenBank/DDBJ databases">
        <title>Genetic variation in Jamaican populations of the coffee berry borer (Hypothenemus hampei).</title>
        <authorList>
            <person name="Errbii M."/>
            <person name="Myrie A."/>
        </authorList>
    </citation>
    <scope>NUCLEOTIDE SEQUENCE [LARGE SCALE GENOMIC DNA]</scope>
    <source>
        <strain evidence="10">JA-Hopewell-2020-01-JO</strain>
        <tissue evidence="10">Whole body</tissue>
    </source>
</reference>
<evidence type="ECO:0000313" key="11">
    <source>
        <dbReference type="Proteomes" id="UP001566132"/>
    </source>
</evidence>
<evidence type="ECO:0000313" key="10">
    <source>
        <dbReference type="EMBL" id="KAL1488045.1"/>
    </source>
</evidence>